<sequence length="48" mass="5599">MFRLWLKSLHAFTFNFSRRVVLKEQDTCLKVSGLLAQCCLLYICCSPD</sequence>
<name>A0A2P2PI45_RHIMU</name>
<evidence type="ECO:0000313" key="1">
    <source>
        <dbReference type="EMBL" id="MBX54383.1"/>
    </source>
</evidence>
<accession>A0A2P2PI45</accession>
<dbReference type="EMBL" id="GGEC01073899">
    <property type="protein sequence ID" value="MBX54383.1"/>
    <property type="molecule type" value="Transcribed_RNA"/>
</dbReference>
<proteinExistence type="predicted"/>
<protein>
    <submittedName>
        <fullName evidence="1">Uncharacterized protein</fullName>
    </submittedName>
</protein>
<dbReference type="AlphaFoldDB" id="A0A2P2PI45"/>
<organism evidence="1">
    <name type="scientific">Rhizophora mucronata</name>
    <name type="common">Asiatic mangrove</name>
    <dbReference type="NCBI Taxonomy" id="61149"/>
    <lineage>
        <taxon>Eukaryota</taxon>
        <taxon>Viridiplantae</taxon>
        <taxon>Streptophyta</taxon>
        <taxon>Embryophyta</taxon>
        <taxon>Tracheophyta</taxon>
        <taxon>Spermatophyta</taxon>
        <taxon>Magnoliopsida</taxon>
        <taxon>eudicotyledons</taxon>
        <taxon>Gunneridae</taxon>
        <taxon>Pentapetalae</taxon>
        <taxon>rosids</taxon>
        <taxon>fabids</taxon>
        <taxon>Malpighiales</taxon>
        <taxon>Rhizophoraceae</taxon>
        <taxon>Rhizophora</taxon>
    </lineage>
</organism>
<reference evidence="1" key="1">
    <citation type="submission" date="2018-02" db="EMBL/GenBank/DDBJ databases">
        <title>Rhizophora mucronata_Transcriptome.</title>
        <authorList>
            <person name="Meera S.P."/>
            <person name="Sreeshan A."/>
            <person name="Augustine A."/>
        </authorList>
    </citation>
    <scope>NUCLEOTIDE SEQUENCE</scope>
    <source>
        <tissue evidence="1">Leaf</tissue>
    </source>
</reference>